<evidence type="ECO:0000256" key="1">
    <source>
        <dbReference type="SAM" id="MobiDB-lite"/>
    </source>
</evidence>
<name>A0A1D1ZY07_AUXPR</name>
<accession>A0A1D1ZY07</accession>
<gene>
    <name evidence="2" type="ORF">g.43097</name>
</gene>
<dbReference type="EMBL" id="GDKF01007039">
    <property type="protein sequence ID" value="JAT71583.1"/>
    <property type="molecule type" value="Transcribed_RNA"/>
</dbReference>
<reference evidence="2" key="1">
    <citation type="submission" date="2015-08" db="EMBL/GenBank/DDBJ databases">
        <authorList>
            <person name="Babu N.S."/>
            <person name="Beckwith C.J."/>
            <person name="Beseler K.G."/>
            <person name="Brison A."/>
            <person name="Carone J.V."/>
            <person name="Caskin T.P."/>
            <person name="Diamond M."/>
            <person name="Durham M.E."/>
            <person name="Foxe J.M."/>
            <person name="Go M."/>
            <person name="Henderson B.A."/>
            <person name="Jones I.B."/>
            <person name="McGettigan J.A."/>
            <person name="Micheletti S.J."/>
            <person name="Nasrallah M.E."/>
            <person name="Ortiz D."/>
            <person name="Piller C.R."/>
            <person name="Privatt S.R."/>
            <person name="Schneider S.L."/>
            <person name="Sharp S."/>
            <person name="Smith T.C."/>
            <person name="Stanton J.D."/>
            <person name="Ullery H.E."/>
            <person name="Wilson R.J."/>
            <person name="Serrano M.G."/>
            <person name="Buck G."/>
            <person name="Lee V."/>
            <person name="Wang Y."/>
            <person name="Carvalho R."/>
            <person name="Voegtly L."/>
            <person name="Shi R."/>
            <person name="Duckworth R."/>
            <person name="Johnson A."/>
            <person name="Loviza R."/>
            <person name="Walstead R."/>
            <person name="Shah Z."/>
            <person name="Kiflezghi M."/>
            <person name="Wade K."/>
            <person name="Ball S.L."/>
            <person name="Bradley K.W."/>
            <person name="Asai D.J."/>
            <person name="Bowman C.A."/>
            <person name="Russell D.A."/>
            <person name="Pope W.H."/>
            <person name="Jacobs-Sera D."/>
            <person name="Hendrix R.W."/>
            <person name="Hatfull G.F."/>
        </authorList>
    </citation>
    <scope>NUCLEOTIDE SEQUENCE</scope>
</reference>
<protein>
    <submittedName>
        <fullName evidence="2">Uncharacterized protein</fullName>
    </submittedName>
</protein>
<feature type="region of interest" description="Disordered" evidence="1">
    <location>
        <begin position="172"/>
        <end position="226"/>
    </location>
</feature>
<dbReference type="AlphaFoldDB" id="A0A1D1ZY07"/>
<sequence length="334" mass="36236">MDEDEEFGDVYTDLPPVSVNSQIEPLEPSEGPVLAEASAPPQAGDRPEEAGARSSDGPSPDPALDAPRAWEEALDGEREQLFAGFSGRMEPQVVVAELQRRQQEAETLRTELGTSQAAQAELHASLSAMALENIRLRDALAAAQRAAEPSVVQLRQVLLDPAVNAELARLKRELERRSGRGPDDPATGRAGKRGPPGFTAAPYPRAPKGMEEVQAAGPRQEPFPAAGGLKQVMELGRAELRDLQAAYDELESRAHALEEERDTLQRQLRRRHAAEKYEAALNGKAVGAAPAVPRHGKRAHGDADMRGSAPSPRAAERARGHAVDERQDRRRRRS</sequence>
<organism evidence="2">
    <name type="scientific">Auxenochlorella protothecoides</name>
    <name type="common">Green microalga</name>
    <name type="synonym">Chlorella protothecoides</name>
    <dbReference type="NCBI Taxonomy" id="3075"/>
    <lineage>
        <taxon>Eukaryota</taxon>
        <taxon>Viridiplantae</taxon>
        <taxon>Chlorophyta</taxon>
        <taxon>core chlorophytes</taxon>
        <taxon>Trebouxiophyceae</taxon>
        <taxon>Chlorellales</taxon>
        <taxon>Chlorellaceae</taxon>
        <taxon>Auxenochlorella</taxon>
    </lineage>
</organism>
<feature type="region of interest" description="Disordered" evidence="1">
    <location>
        <begin position="258"/>
        <end position="334"/>
    </location>
</feature>
<feature type="region of interest" description="Disordered" evidence="1">
    <location>
        <begin position="1"/>
        <end position="70"/>
    </location>
</feature>
<feature type="compositionally biased region" description="Basic and acidic residues" evidence="1">
    <location>
        <begin position="314"/>
        <end position="328"/>
    </location>
</feature>
<evidence type="ECO:0000313" key="2">
    <source>
        <dbReference type="EMBL" id="JAT71583.1"/>
    </source>
</evidence>
<proteinExistence type="predicted"/>
<feature type="compositionally biased region" description="Basic and acidic residues" evidence="1">
    <location>
        <begin position="172"/>
        <end position="183"/>
    </location>
</feature>